<evidence type="ECO:0000256" key="1">
    <source>
        <dbReference type="ARBA" id="ARBA00004141"/>
    </source>
</evidence>
<reference evidence="7 8" key="1">
    <citation type="submission" date="2023-10" db="EMBL/GenBank/DDBJ databases">
        <title>Psychrosphaera aquimaarina strain SW33 isolated from seawater.</title>
        <authorList>
            <person name="Bayburt H."/>
            <person name="Kim J.M."/>
            <person name="Choi B.J."/>
            <person name="Jeon C.O."/>
        </authorList>
    </citation>
    <scope>NUCLEOTIDE SEQUENCE [LARGE SCALE GENOMIC DNA]</scope>
    <source>
        <strain evidence="7 8">KCTC 52743</strain>
    </source>
</reference>
<keyword evidence="3 5" id="KW-1133">Transmembrane helix</keyword>
<organism evidence="7 8">
    <name type="scientific">Psychrosphaera aquimarina</name>
    <dbReference type="NCBI Taxonomy" id="2044854"/>
    <lineage>
        <taxon>Bacteria</taxon>
        <taxon>Pseudomonadati</taxon>
        <taxon>Pseudomonadota</taxon>
        <taxon>Gammaproteobacteria</taxon>
        <taxon>Alteromonadales</taxon>
        <taxon>Pseudoalteromonadaceae</taxon>
        <taxon>Psychrosphaera</taxon>
    </lineage>
</organism>
<dbReference type="Proteomes" id="UP001257914">
    <property type="component" value="Unassembled WGS sequence"/>
</dbReference>
<dbReference type="PANTHER" id="PTHR37422">
    <property type="entry name" value="TEICHURONIC ACID BIOSYNTHESIS PROTEIN TUAE"/>
    <property type="match status" value="1"/>
</dbReference>
<feature type="transmembrane region" description="Helical" evidence="5">
    <location>
        <begin position="369"/>
        <end position="388"/>
    </location>
</feature>
<feature type="transmembrane region" description="Helical" evidence="5">
    <location>
        <begin position="88"/>
        <end position="108"/>
    </location>
</feature>
<feature type="transmembrane region" description="Helical" evidence="5">
    <location>
        <begin position="394"/>
        <end position="412"/>
    </location>
</feature>
<gene>
    <name evidence="7" type="ORF">RT723_16550</name>
</gene>
<evidence type="ECO:0000256" key="2">
    <source>
        <dbReference type="ARBA" id="ARBA00022692"/>
    </source>
</evidence>
<feature type="domain" description="O-antigen ligase-related" evidence="6">
    <location>
        <begin position="208"/>
        <end position="346"/>
    </location>
</feature>
<evidence type="ECO:0000259" key="6">
    <source>
        <dbReference type="Pfam" id="PF04932"/>
    </source>
</evidence>
<evidence type="ECO:0000256" key="5">
    <source>
        <dbReference type="SAM" id="Phobius"/>
    </source>
</evidence>
<evidence type="ECO:0000313" key="7">
    <source>
        <dbReference type="EMBL" id="MDU0114570.1"/>
    </source>
</evidence>
<protein>
    <recommendedName>
        <fullName evidence="6">O-antigen ligase-related domain-containing protein</fullName>
    </recommendedName>
</protein>
<feature type="transmembrane region" description="Helical" evidence="5">
    <location>
        <begin position="65"/>
        <end position="82"/>
    </location>
</feature>
<comment type="caution">
    <text evidence="7">The sequence shown here is derived from an EMBL/GenBank/DDBJ whole genome shotgun (WGS) entry which is preliminary data.</text>
</comment>
<dbReference type="InterPro" id="IPR007016">
    <property type="entry name" value="O-antigen_ligase-rel_domated"/>
</dbReference>
<dbReference type="InterPro" id="IPR051533">
    <property type="entry name" value="WaaL-like"/>
</dbReference>
<feature type="transmembrane region" description="Helical" evidence="5">
    <location>
        <begin position="203"/>
        <end position="219"/>
    </location>
</feature>
<keyword evidence="2 5" id="KW-0812">Transmembrane</keyword>
<name>A0ABU3R4G9_9GAMM</name>
<dbReference type="PANTHER" id="PTHR37422:SF17">
    <property type="entry name" value="O-ANTIGEN LIGASE"/>
    <property type="match status" value="1"/>
</dbReference>
<keyword evidence="4 5" id="KW-0472">Membrane</keyword>
<feature type="transmembrane region" description="Helical" evidence="5">
    <location>
        <begin position="36"/>
        <end position="58"/>
    </location>
</feature>
<dbReference type="RefSeq" id="WP_315948250.1">
    <property type="nucleotide sequence ID" value="NZ_JAWCUA010000010.1"/>
</dbReference>
<evidence type="ECO:0000256" key="4">
    <source>
        <dbReference type="ARBA" id="ARBA00023136"/>
    </source>
</evidence>
<accession>A0ABU3R4G9</accession>
<dbReference type="EMBL" id="JAWCUA010000010">
    <property type="protein sequence ID" value="MDU0114570.1"/>
    <property type="molecule type" value="Genomic_DNA"/>
</dbReference>
<dbReference type="Pfam" id="PF04932">
    <property type="entry name" value="Wzy_C"/>
    <property type="match status" value="1"/>
</dbReference>
<feature type="transmembrane region" description="Helical" evidence="5">
    <location>
        <begin position="171"/>
        <end position="191"/>
    </location>
</feature>
<feature type="transmembrane region" description="Helical" evidence="5">
    <location>
        <begin position="12"/>
        <end position="30"/>
    </location>
</feature>
<feature type="transmembrane region" description="Helical" evidence="5">
    <location>
        <begin position="225"/>
        <end position="242"/>
    </location>
</feature>
<sequence>MILNEGVKYSRYIFKRAAFLSIVFSPFAAYSLNLGISISIDRFFLLISLGSLFACMLFQNKTQKITLFYVFIIFYLLFVSYLNSSFEFSGLLSYVLALSYFIVTYYYFYEVKSWEKIQTLLSIWTFIFLLFAGWALYNQLILKNLVYSDPLGIEYSDPVHRKTMMLNGRLFLPYASAPFLAFVCGFIFIWNKIRENIYHVNRWESNFISISSIVILFLTQSRGPLYSLVVCLSFYYAMKFIIRREIKFSFLILIVFSLAVCGYVVYSFHEVIFSSRLIPSLESILQSRHADLRLEALEIYSNFSTFNLFLGHGTGYYSLVGNAPYSFMSYLTVLIELGLIGLFLFLIITFLPTLFICFKILRNNNVISINDSGIIALNFYIAFCHIFYEYKTLVPLWILLGLLASISSKGKIIKNVY</sequence>
<keyword evidence="8" id="KW-1185">Reference proteome</keyword>
<evidence type="ECO:0000256" key="3">
    <source>
        <dbReference type="ARBA" id="ARBA00022989"/>
    </source>
</evidence>
<proteinExistence type="predicted"/>
<feature type="transmembrane region" description="Helical" evidence="5">
    <location>
        <begin position="249"/>
        <end position="269"/>
    </location>
</feature>
<evidence type="ECO:0000313" key="8">
    <source>
        <dbReference type="Proteomes" id="UP001257914"/>
    </source>
</evidence>
<feature type="transmembrane region" description="Helical" evidence="5">
    <location>
        <begin position="120"/>
        <end position="137"/>
    </location>
</feature>
<feature type="transmembrane region" description="Helical" evidence="5">
    <location>
        <begin position="327"/>
        <end position="357"/>
    </location>
</feature>
<comment type="subcellular location">
    <subcellularLocation>
        <location evidence="1">Membrane</location>
        <topology evidence="1">Multi-pass membrane protein</topology>
    </subcellularLocation>
</comment>